<dbReference type="GO" id="GO:0005524">
    <property type="term" value="F:ATP binding"/>
    <property type="evidence" value="ECO:0007669"/>
    <property type="project" value="InterPro"/>
</dbReference>
<dbReference type="OrthoDB" id="439792at2759"/>
<dbReference type="eggNOG" id="KOG3078">
    <property type="taxonomic scope" value="Eukaryota"/>
</dbReference>
<dbReference type="EnsemblMetazoa" id="Aqu2.1.37514_001">
    <property type="protein sequence ID" value="Aqu2.1.37514_001"/>
    <property type="gene ID" value="Aqu2.1.37514"/>
</dbReference>
<accession>A0A1X7VCP3</accession>
<dbReference type="InParanoid" id="A0A1X7VCP3"/>
<protein>
    <recommendedName>
        <fullName evidence="7">Adenylate kinase 9</fullName>
    </recommendedName>
</protein>
<dbReference type="Pfam" id="PF00406">
    <property type="entry name" value="ADK"/>
    <property type="match status" value="2"/>
</dbReference>
<keyword evidence="3" id="KW-0418">Kinase</keyword>
<dbReference type="GO" id="GO:0006139">
    <property type="term" value="P:nucleobase-containing compound metabolic process"/>
    <property type="evidence" value="ECO:0007669"/>
    <property type="project" value="InterPro"/>
</dbReference>
<dbReference type="Gene3D" id="3.40.50.300">
    <property type="entry name" value="P-loop containing nucleotide triphosphate hydrolases"/>
    <property type="match status" value="4"/>
</dbReference>
<feature type="compositionally biased region" description="Acidic residues" evidence="4">
    <location>
        <begin position="1048"/>
        <end position="1068"/>
    </location>
</feature>
<organism evidence="5">
    <name type="scientific">Amphimedon queenslandica</name>
    <name type="common">Sponge</name>
    <dbReference type="NCBI Taxonomy" id="400682"/>
    <lineage>
        <taxon>Eukaryota</taxon>
        <taxon>Metazoa</taxon>
        <taxon>Porifera</taxon>
        <taxon>Demospongiae</taxon>
        <taxon>Heteroscleromorpha</taxon>
        <taxon>Haplosclerida</taxon>
        <taxon>Niphatidae</taxon>
        <taxon>Amphimedon</taxon>
    </lineage>
</organism>
<evidence type="ECO:0000313" key="5">
    <source>
        <dbReference type="EnsemblMetazoa" id="Aqu2.1.37514_001"/>
    </source>
</evidence>
<reference evidence="6" key="1">
    <citation type="journal article" date="2010" name="Nature">
        <title>The Amphimedon queenslandica genome and the evolution of animal complexity.</title>
        <authorList>
            <person name="Srivastava M."/>
            <person name="Simakov O."/>
            <person name="Chapman J."/>
            <person name="Fahey B."/>
            <person name="Gauthier M.E."/>
            <person name="Mitros T."/>
            <person name="Richards G.S."/>
            <person name="Conaco C."/>
            <person name="Dacre M."/>
            <person name="Hellsten U."/>
            <person name="Larroux C."/>
            <person name="Putnam N.H."/>
            <person name="Stanke M."/>
            <person name="Adamska M."/>
            <person name="Darling A."/>
            <person name="Degnan S.M."/>
            <person name="Oakley T.H."/>
            <person name="Plachetzki D.C."/>
            <person name="Zhai Y."/>
            <person name="Adamski M."/>
            <person name="Calcino A."/>
            <person name="Cummins S.F."/>
            <person name="Goodstein D.M."/>
            <person name="Harris C."/>
            <person name="Jackson D.J."/>
            <person name="Leys S.P."/>
            <person name="Shu S."/>
            <person name="Woodcroft B.J."/>
            <person name="Vervoort M."/>
            <person name="Kosik K.S."/>
            <person name="Manning G."/>
            <person name="Degnan B.M."/>
            <person name="Rokhsar D.S."/>
        </authorList>
    </citation>
    <scope>NUCLEOTIDE SEQUENCE [LARGE SCALE GENOMIC DNA]</scope>
</reference>
<evidence type="ECO:0000256" key="1">
    <source>
        <dbReference type="ARBA" id="ARBA00022679"/>
    </source>
</evidence>
<dbReference type="KEGG" id="aqu:100634767"/>
<dbReference type="PANTHER" id="PTHR23359">
    <property type="entry name" value="NUCLEOTIDE KINASE"/>
    <property type="match status" value="1"/>
</dbReference>
<evidence type="ECO:0000256" key="3">
    <source>
        <dbReference type="ARBA" id="ARBA00022777"/>
    </source>
</evidence>
<feature type="region of interest" description="Disordered" evidence="4">
    <location>
        <begin position="1048"/>
        <end position="1072"/>
    </location>
</feature>
<evidence type="ECO:0000256" key="2">
    <source>
        <dbReference type="ARBA" id="ARBA00022741"/>
    </source>
</evidence>
<feature type="compositionally biased region" description="Acidic residues" evidence="4">
    <location>
        <begin position="1021"/>
        <end position="1035"/>
    </location>
</feature>
<dbReference type="InterPro" id="IPR000850">
    <property type="entry name" value="Adenylat/UMP-CMP_kin"/>
</dbReference>
<sequence>MAAEEENLRETFNEIESELAVLNKTPVSFVVVGKPGSGKSTLAKRLAAVWKCQLVDGTSTIEQIIKEGTSELAKEVRQVLYTGKEISEELVARVIKDKLVSSEIQHYGYVLDCLPSFDESWKNVPQQIEFLKTLPQPPTVIINLKIPDVDLLKRRVGQRVDPMNNEVFIKPVYDPDGPLANAQQKKKDDDDDEDEDKEESKEEMEDDMDDEEGNADRDEFQDDLGEVDSLHLLAPNIADRLVIRARDKMANVKEEIKYYKENVLSHIEDYIIQHNHQYVIELDASLSSKELFRSLLLRLTALGLRRAIAPKRLVEPEDDEVDNDIEHTDPNMFLAQVADTNILMPKFRWRRSKWGQFCPVELYKGNLVKGRLEYSVGLMDKMYCLSSNTAFADFIRCPRRYLLPPSPRIPCKICVLGPPTSGKTSLSKALAEHYNATVISVEELVRPVLDIMMEKAVDEAVQKARDDTVARLKAEQEVLQAHKYEDGSSPPPIVIPEDHADILTAIKEAEEKTRSKGGDPSPEVYVEALSLGIQQAEEARRNCEDDDRIYGGWVVDGFPLLREQWNTMVESGFIPDAVINIEADEEGGSRVLMKRYCDANDIPYPEEKEKAANTEGAEDGGNKVTVLPEEVEKWQKEISLYETQWSSLLSSISASSTVDQFKISTSLSVDDAVMTAVQHMEDIFTLTPTDISGQDEEDDGDDDPVLHEVVEEEEEEEDEEREAMEAKKRKPWGDSYHFCPVALFESNVLWPGQAEHVVRYKDKLYFFSSEEAKNKFLASPTKFVGEHKPLKPPVPRIFLLGPTASGKTEAGRILAKRLGVFHISFREYLQDQILPKMKWPPLLDPDEREGVEEKDKEDSDDEIEAMTGNDLDEDVMEALDERETELRAHLLNSEPLSEEALEDYATEFWKEEPYKSTGFIMEGLPHHGDDLRYLCSKGLYPDAAVILEIDEDNMLDRVLPKRMNIWRDRRNRKLERKRLARENALKEWEESRAKRKVEIEEDYKTKKAEYDATKKQQQEEGGGEDGEDEDDDEEDPFIDEFNEQLAEIEAEEPPEEEEEEEETEEEVEDRMRTSIHEKYEEQTESLSGIQDVLTEFQIPCHTISASRKVSVVICLMQKAMKQYFSNRSGILTKCTPIDPFSAKKLLDHSYKQISKFGYWCPVKLKEEPHSILPPPSIKATFPVIYRQRVYFMSSVSHRLEFIADPESYLAQEVPHLPVPMCLAIVGPPKSGKTTVAERFVANYGCVRLSIGEAIRQVLDLFPDSDLTEQMLSHLRVGQTLPDELCVLALERALLDVTSSTRGYVLDGWPLTKAQVDLLNKYRIIPVRIVEIKITNEEMLKRAELIRQSDTERPFPVHDSPSILLTRSGHYHKNVDAIRDWYSQEHDNWSVIDGERNCWHVWRQAHTVALKTAVQIQQYLVRVTEGSAASINCLCVTQKEFEARLGSFGDYCPVSFVERGELCDCSGQLSLEYAVEYKSHYYRTAGESELKLFLSDPGSYVNPEVKLPPDLPCRLTEMEIKQMFPRQFEIRGFCPVTYCDGKKKYKSLVPGDSQWSVEYKGKLYCCASNEKLDKFMRRPFDYEVTKLPVKLPPIKQSLPVISLPMLGYMEQSVATPIINSLTAVGCLKPKFPFLTATQSALVFVALHLKAYNPRSSPYTREKYILKLERFKEHCKLIALLGKDMKNGYQEPKERPLEFEGRMVKFLDLIRT</sequence>
<gene>
    <name evidence="5" type="primary">100634767</name>
</gene>
<dbReference type="GO" id="GO:0019205">
    <property type="term" value="F:nucleobase-containing compound kinase activity"/>
    <property type="evidence" value="ECO:0007669"/>
    <property type="project" value="InterPro"/>
</dbReference>
<reference evidence="5" key="2">
    <citation type="submission" date="2017-05" db="UniProtKB">
        <authorList>
            <consortium name="EnsemblMetazoa"/>
        </authorList>
    </citation>
    <scope>IDENTIFICATION</scope>
</reference>
<feature type="region of interest" description="Disordered" evidence="4">
    <location>
        <begin position="840"/>
        <end position="866"/>
    </location>
</feature>
<feature type="compositionally biased region" description="Basic and acidic residues" evidence="4">
    <location>
        <begin position="1009"/>
        <end position="1018"/>
    </location>
</feature>
<dbReference type="InterPro" id="IPR027417">
    <property type="entry name" value="P-loop_NTPase"/>
</dbReference>
<evidence type="ECO:0000313" key="6">
    <source>
        <dbReference type="Proteomes" id="UP000007879"/>
    </source>
</evidence>
<proteinExistence type="predicted"/>
<keyword evidence="1" id="KW-0808">Transferase</keyword>
<dbReference type="eggNOG" id="KOG3079">
    <property type="taxonomic scope" value="Eukaryota"/>
</dbReference>
<keyword evidence="6" id="KW-1185">Reference proteome</keyword>
<evidence type="ECO:0000256" key="4">
    <source>
        <dbReference type="SAM" id="MobiDB-lite"/>
    </source>
</evidence>
<keyword evidence="2" id="KW-0547">Nucleotide-binding</keyword>
<feature type="compositionally biased region" description="Acidic residues" evidence="4">
    <location>
        <begin position="189"/>
        <end position="218"/>
    </location>
</feature>
<feature type="region of interest" description="Disordered" evidence="4">
    <location>
        <begin position="1009"/>
        <end position="1035"/>
    </location>
</feature>
<evidence type="ECO:0008006" key="7">
    <source>
        <dbReference type="Google" id="ProtNLM"/>
    </source>
</evidence>
<dbReference type="EnsemblMetazoa" id="XM_019994208.1">
    <property type="protein sequence ID" value="XP_019849767.1"/>
    <property type="gene ID" value="LOC100634767"/>
</dbReference>
<dbReference type="Proteomes" id="UP000007879">
    <property type="component" value="Unassembled WGS sequence"/>
</dbReference>
<dbReference type="STRING" id="400682.A0A1X7VCP3"/>
<feature type="region of interest" description="Disordered" evidence="4">
    <location>
        <begin position="167"/>
        <end position="218"/>
    </location>
</feature>
<dbReference type="SUPFAM" id="SSF52540">
    <property type="entry name" value="P-loop containing nucleoside triphosphate hydrolases"/>
    <property type="match status" value="4"/>
</dbReference>
<name>A0A1X7VCP3_AMPQE</name>